<gene>
    <name evidence="1" type="ORF">SRCM100623_02310</name>
</gene>
<name>A0A1A0D350_ACEPA</name>
<proteinExistence type="predicted"/>
<protein>
    <recommendedName>
        <fullName evidence="3">Glycosyl transferase</fullName>
    </recommendedName>
</protein>
<sequence length="598" mass="68666">MLVKDDRIYYQIQKIIMPNLDLGGDASLYVRPHGPNAGAIQPSRRILLNKFGVWSFDTFYNGLTVQSWKKHTEVSDLFFTLEGQGRFIVRIGLHRLECDKRFLIETECEIFEGKPYRLPIQNWGTLVNGLLYAEIQALEESSISGGKFETTSPPLKNVHLGLVITHFKRENAVKKAALRIQSTLSQEQEGKNIRLVVVDNSQTLIPEDVSGATLLPNKNLGGSGGFTRGLLYLKDEGSFTHCLFMDDDASCEVESILRSYRLLSYSKTPRFAIAGSLLREMAPHFLFEKGATFDGMCRPQHHGLDMRNVHHLLLAEFETRLPDYGGWWFFAFCLNDIRHFPFPFFVRGDDIMFGMINNFVITTQNGIASYGDDFGYKSGPLQIYLDVRNHLVQVLTHMNGSYADCEKLLNQFFDSSVRSFNYATARAVSMAIEDVSKGLSFWIQNMDMSEIKKKFTSLNQSEKMQPLSLTDIPGGVDIISHAHWTEKLYRRFVRKLTFNGLLLPNKLKKKTPILQNKNFSGDARVIFRYNSVVYYYNPTEQGYIAHRDLSRLISETKVFWKARNAFKTNFTQIKLGYERGYLDLTTEDFWRGVYRNIK</sequence>
<dbReference type="Gene3D" id="3.90.550.60">
    <property type="match status" value="1"/>
</dbReference>
<comment type="caution">
    <text evidence="1">The sequence shown here is derived from an EMBL/GenBank/DDBJ whole genome shotgun (WGS) entry which is preliminary data.</text>
</comment>
<organism evidence="1 2">
    <name type="scientific">Acetobacter pasteurianus</name>
    <name type="common">Acetobacter turbidans</name>
    <dbReference type="NCBI Taxonomy" id="438"/>
    <lineage>
        <taxon>Bacteria</taxon>
        <taxon>Pseudomonadati</taxon>
        <taxon>Pseudomonadota</taxon>
        <taxon>Alphaproteobacteria</taxon>
        <taxon>Acetobacterales</taxon>
        <taxon>Acetobacteraceae</taxon>
        <taxon>Acetobacter</taxon>
    </lineage>
</organism>
<dbReference type="SUPFAM" id="SSF53448">
    <property type="entry name" value="Nucleotide-diphospho-sugar transferases"/>
    <property type="match status" value="1"/>
</dbReference>
<dbReference type="PATRIC" id="fig|438.15.peg.2555"/>
<dbReference type="AlphaFoldDB" id="A0A1A0D350"/>
<dbReference type="InterPro" id="IPR029044">
    <property type="entry name" value="Nucleotide-diphossugar_trans"/>
</dbReference>
<dbReference type="Proteomes" id="UP000093796">
    <property type="component" value="Unassembled WGS sequence"/>
</dbReference>
<reference evidence="1 2" key="1">
    <citation type="submission" date="2016-05" db="EMBL/GenBank/DDBJ databases">
        <title>Genome sequencing of Acetobacter pasteurianus strain SRCM100623.</title>
        <authorList>
            <person name="Song Y.R."/>
        </authorList>
    </citation>
    <scope>NUCLEOTIDE SEQUENCE [LARGE SCALE GENOMIC DNA]</scope>
    <source>
        <strain evidence="1 2">SRCM100623</strain>
    </source>
</reference>
<accession>A0A1A0D350</accession>
<evidence type="ECO:0000313" key="2">
    <source>
        <dbReference type="Proteomes" id="UP000093796"/>
    </source>
</evidence>
<dbReference type="EMBL" id="LYUD01000123">
    <property type="protein sequence ID" value="OAZ69594.1"/>
    <property type="molecule type" value="Genomic_DNA"/>
</dbReference>
<evidence type="ECO:0000313" key="1">
    <source>
        <dbReference type="EMBL" id="OAZ69594.1"/>
    </source>
</evidence>
<evidence type="ECO:0008006" key="3">
    <source>
        <dbReference type="Google" id="ProtNLM"/>
    </source>
</evidence>